<reference evidence="1" key="1">
    <citation type="submission" date="2020-05" db="EMBL/GenBank/DDBJ databases">
        <authorList>
            <person name="Chiriac C."/>
            <person name="Salcher M."/>
            <person name="Ghai R."/>
            <person name="Kavagutti S V."/>
        </authorList>
    </citation>
    <scope>NUCLEOTIDE SEQUENCE</scope>
</reference>
<dbReference type="EMBL" id="CAEZUI010000109">
    <property type="protein sequence ID" value="CAB4600769.1"/>
    <property type="molecule type" value="Genomic_DNA"/>
</dbReference>
<dbReference type="AlphaFoldDB" id="A0A6J6GLR7"/>
<dbReference type="InterPro" id="IPR025904">
    <property type="entry name" value="Tubulin-like"/>
</dbReference>
<protein>
    <submittedName>
        <fullName evidence="1">Unannotated protein</fullName>
    </submittedName>
</protein>
<accession>A0A6J6GLR7</accession>
<organism evidence="1">
    <name type="scientific">freshwater metagenome</name>
    <dbReference type="NCBI Taxonomy" id="449393"/>
    <lineage>
        <taxon>unclassified sequences</taxon>
        <taxon>metagenomes</taxon>
        <taxon>ecological metagenomes</taxon>
    </lineage>
</organism>
<name>A0A6J6GLR7_9ZZZZ</name>
<sequence length="1073" mass="118455">MPSENYINLVAPGTSYREAYRAAINGVPERVITEVESAMPSELDVTVPVDLGAGKFRAVGRTLALAKLGDVKAAAAKSLGKMTSDGALTQLATLNTLLGNKSGLASKDPIVIVVSSIAGGSGAGQYMEVTEAIKNAAPTAQWVHNIFSLLYAPDVFQSVGNVDLIAPNALGAMAEAMSGMWSNDLEQSTQELYRAKGINIPGIGEDPKIHIGPRFNFVIGRENSTIDFKDQPDVYKAVAASLSTWVTDDKVQDQLLAYNVANFSAGTGAMVLPDATGIKDDNQAPPFASMGFGRVSLGRDKFLQYASERIARSSIDQMLFAHEDGADLKKFRIEEVIDAKAKQNFPNFLTDLHLAHESDLTNEILNAVRPAREAVLGRFYSEIFSESQEGVSAKTGGQSLGAWAEAITSKYQVKSSMDPKSQFIREEETARSQAMKRFVSTQQNEVLAVTSRYISQLGIKVVVELLRMLEEDLTSHRGDLAKKRNEYQGWANGHAGSIATALQAVQGQESVRVDNPAVSSAIEIARTCFYYHLEAQLLTATDALLEDMVANFIRPLREALFSSEGALLKVIAISTSDDSKQNLYEAWPKFDQETVPAQFKAAPNEFLLIETDTYPTEFKTLITESVAAARRANAFPVVIDEVLMGKLALDDLEPESAWQLIDTSKEWIPVDRSARIDESQSNQSARFEFSAYPEEYLKRAQSWMQRKGSQFYRYLHQDIAGYLDENMEDRAELIGRQQTFKRQLKEALLASEPLVKLNSGLLMQIHNRQIGEVDSVMSAIPFDNGSQAYSLTAETLKDLKMWKGAATEELFNSAAKVQNIDIFSVQSPFQPVVMNSIVQPISEAWLKHRANRSTRTDFLTWRRSRPLFEAVPAAPSKKRAILRGWYVARVLGQLDQEMGEANLGPHIKVWSPKEAGFDSFPYPLMYGGVVEAENYPGAVLKSLSIALVMCNSEGSLAPLDAYKRLIDLGEVRSGQTSELLNWILTGKLSGNSVRLPNPDRAGSTDQSMEDRRAVVVKYLEELSAEFRNDVENLDYQRDARNTTLTWEIKHEARRAIDEVLEAAKTVVAKKSGI</sequence>
<evidence type="ECO:0000313" key="1">
    <source>
        <dbReference type="EMBL" id="CAB4600769.1"/>
    </source>
</evidence>
<proteinExistence type="predicted"/>
<dbReference type="Pfam" id="PF13809">
    <property type="entry name" value="Tubulin_2"/>
    <property type="match status" value="1"/>
</dbReference>
<gene>
    <name evidence="1" type="ORF">UFOPK1807_00815</name>
</gene>